<feature type="region of interest" description="Disordered" evidence="1">
    <location>
        <begin position="72"/>
        <end position="102"/>
    </location>
</feature>
<proteinExistence type="predicted"/>
<accession>A0AAI9XRU4</accession>
<keyword evidence="3" id="KW-1185">Reference proteome</keyword>
<organism evidence="2 3">
    <name type="scientific">Colletotrichum cuscutae</name>
    <dbReference type="NCBI Taxonomy" id="1209917"/>
    <lineage>
        <taxon>Eukaryota</taxon>
        <taxon>Fungi</taxon>
        <taxon>Dikarya</taxon>
        <taxon>Ascomycota</taxon>
        <taxon>Pezizomycotina</taxon>
        <taxon>Sordariomycetes</taxon>
        <taxon>Hypocreomycetidae</taxon>
        <taxon>Glomerellales</taxon>
        <taxon>Glomerellaceae</taxon>
        <taxon>Colletotrichum</taxon>
        <taxon>Colletotrichum acutatum species complex</taxon>
    </lineage>
</organism>
<sequence length="279" mass="31209">MQLLGNGAKRSLFSCDSTGLRQQVSIEDGNLIPLLFCYRNSRIGRIMLSGSIATYPDSSAATDWRIAGQLLTSSDPSADHPPDVPGETLTHRPGSGHAVRSAQYKIPREAARQSPSLLYIHEPLMIAMDFCLIRSKTQNMKVELVSRPTYAYPCREAEKPHMGDYLRLQWPIMSVLDAALLGYLQELVAEGSKRIDLKELDIKTPAYTNNYPCSYNSIAYVSWYHLTKSDALGSKSCKMNDRPLVRPQPYDVRGQALKRHCVSESRTATTGLYYITLTD</sequence>
<evidence type="ECO:0000313" key="3">
    <source>
        <dbReference type="Proteomes" id="UP001239213"/>
    </source>
</evidence>
<comment type="caution">
    <text evidence="2">The sequence shown here is derived from an EMBL/GenBank/DDBJ whole genome shotgun (WGS) entry which is preliminary data.</text>
</comment>
<protein>
    <submittedName>
        <fullName evidence="2">Uncharacterized protein</fullName>
    </submittedName>
</protein>
<gene>
    <name evidence="2" type="ORF">CCUS01_01768</name>
</gene>
<evidence type="ECO:0000256" key="1">
    <source>
        <dbReference type="SAM" id="MobiDB-lite"/>
    </source>
</evidence>
<evidence type="ECO:0000313" key="2">
    <source>
        <dbReference type="EMBL" id="KAK1457301.1"/>
    </source>
</evidence>
<dbReference type="AlphaFoldDB" id="A0AAI9XRU4"/>
<name>A0AAI9XRU4_9PEZI</name>
<reference evidence="2" key="1">
    <citation type="submission" date="2016-11" db="EMBL/GenBank/DDBJ databases">
        <title>The genome sequence of Colletotrichum cuscutae.</title>
        <authorList>
            <person name="Baroncelli R."/>
        </authorList>
    </citation>
    <scope>NUCLEOTIDE SEQUENCE</scope>
    <source>
        <strain evidence="2">IMI 304802</strain>
    </source>
</reference>
<dbReference type="Proteomes" id="UP001239213">
    <property type="component" value="Unassembled WGS sequence"/>
</dbReference>
<dbReference type="EMBL" id="MPDP01000282">
    <property type="protein sequence ID" value="KAK1457301.1"/>
    <property type="molecule type" value="Genomic_DNA"/>
</dbReference>